<dbReference type="Proteomes" id="UP000280668">
    <property type="component" value="Unassembled WGS sequence"/>
</dbReference>
<reference evidence="2 3" key="1">
    <citation type="submission" date="2018-11" db="EMBL/GenBank/DDBJ databases">
        <title>Sequencing the genomes of 1000 actinobacteria strains.</title>
        <authorList>
            <person name="Klenk H.-P."/>
        </authorList>
    </citation>
    <scope>NUCLEOTIDE SEQUENCE [LARGE SCALE GENOMIC DNA]</scope>
    <source>
        <strain evidence="2 3">DSM 11294</strain>
    </source>
</reference>
<evidence type="ECO:0000256" key="1">
    <source>
        <dbReference type="SAM" id="SignalP"/>
    </source>
</evidence>
<evidence type="ECO:0008006" key="4">
    <source>
        <dbReference type="Google" id="ProtNLM"/>
    </source>
</evidence>
<evidence type="ECO:0000313" key="2">
    <source>
        <dbReference type="EMBL" id="ROR73229.1"/>
    </source>
</evidence>
<evidence type="ECO:0000313" key="3">
    <source>
        <dbReference type="Proteomes" id="UP000280668"/>
    </source>
</evidence>
<dbReference type="RefSeq" id="WP_123303676.1">
    <property type="nucleotide sequence ID" value="NZ_RKHK01000001.1"/>
</dbReference>
<feature type="signal peptide" evidence="1">
    <location>
        <begin position="1"/>
        <end position="20"/>
    </location>
</feature>
<organism evidence="2 3">
    <name type="scientific">Bogoriella caseilytica</name>
    <dbReference type="NCBI Taxonomy" id="56055"/>
    <lineage>
        <taxon>Bacteria</taxon>
        <taxon>Bacillati</taxon>
        <taxon>Actinomycetota</taxon>
        <taxon>Actinomycetes</taxon>
        <taxon>Micrococcales</taxon>
        <taxon>Bogoriellaceae</taxon>
        <taxon>Bogoriella</taxon>
    </lineage>
</organism>
<accession>A0A3N2BDA1</accession>
<dbReference type="PROSITE" id="PS51257">
    <property type="entry name" value="PROKAR_LIPOPROTEIN"/>
    <property type="match status" value="1"/>
</dbReference>
<comment type="caution">
    <text evidence="2">The sequence shown here is derived from an EMBL/GenBank/DDBJ whole genome shotgun (WGS) entry which is preliminary data.</text>
</comment>
<dbReference type="AlphaFoldDB" id="A0A3N2BDA1"/>
<protein>
    <recommendedName>
        <fullName evidence="4">Copper(I)-binding protein</fullName>
    </recommendedName>
</protein>
<keyword evidence="1" id="KW-0732">Signal</keyword>
<feature type="chain" id="PRO_5039200723" description="Copper(I)-binding protein" evidence="1">
    <location>
        <begin position="21"/>
        <end position="167"/>
    </location>
</feature>
<gene>
    <name evidence="2" type="ORF">EDD31_1602</name>
</gene>
<proteinExistence type="predicted"/>
<sequence length="167" mass="17351">MTPRRSQLAAVALTASAALALGGCSFTNPVMTLQPYSGGDGVRAELREGAVIVENLMLLTEAEGEAGFVLGSLVNRTSSDVEITLDLDGLVESFEVPAAGTVNLMEENLTIAEITVAPGGKLTGTLSTPEDGSIQVQAPVLDGTVPPYDEYLDAVTTGETWVPRSQN</sequence>
<name>A0A3N2BDA1_9MICO</name>
<keyword evidence="3" id="KW-1185">Reference proteome</keyword>
<dbReference type="EMBL" id="RKHK01000001">
    <property type="protein sequence ID" value="ROR73229.1"/>
    <property type="molecule type" value="Genomic_DNA"/>
</dbReference>
<dbReference type="OrthoDB" id="3267550at2"/>